<proteinExistence type="predicted"/>
<dbReference type="eggNOG" id="ENOG50336FM">
    <property type="taxonomic scope" value="Bacteria"/>
</dbReference>
<protein>
    <submittedName>
        <fullName evidence="1">Uncharacterized protein</fullName>
    </submittedName>
</protein>
<organism evidence="1 2">
    <name type="scientific">Chondromyces apiculatus DSM 436</name>
    <dbReference type="NCBI Taxonomy" id="1192034"/>
    <lineage>
        <taxon>Bacteria</taxon>
        <taxon>Pseudomonadati</taxon>
        <taxon>Myxococcota</taxon>
        <taxon>Polyangia</taxon>
        <taxon>Polyangiales</taxon>
        <taxon>Polyangiaceae</taxon>
        <taxon>Chondromyces</taxon>
    </lineage>
</organism>
<sequence>MAMSTVLSEHAPLSPADFCRLLLRTLEASDGRRRRRKRNTTPDAIGLGMKRSLLERAVEEAPTVEAFEGWLLAATMAEEGGARAMARDIHDEWQMAQQAPAFRAWLERGAPSDDAGGEGGS</sequence>
<dbReference type="AlphaFoldDB" id="A0A017T848"/>
<evidence type="ECO:0000313" key="2">
    <source>
        <dbReference type="Proteomes" id="UP000019678"/>
    </source>
</evidence>
<evidence type="ECO:0000313" key="1">
    <source>
        <dbReference type="EMBL" id="EYF05127.1"/>
    </source>
</evidence>
<comment type="caution">
    <text evidence="1">The sequence shown here is derived from an EMBL/GenBank/DDBJ whole genome shotgun (WGS) entry which is preliminary data.</text>
</comment>
<dbReference type="EMBL" id="ASRX01000026">
    <property type="protein sequence ID" value="EYF05127.1"/>
    <property type="molecule type" value="Genomic_DNA"/>
</dbReference>
<accession>A0A017T848</accession>
<keyword evidence="2" id="KW-1185">Reference proteome</keyword>
<name>A0A017T848_9BACT</name>
<dbReference type="Proteomes" id="UP000019678">
    <property type="component" value="Unassembled WGS sequence"/>
</dbReference>
<reference evidence="1 2" key="1">
    <citation type="submission" date="2013-05" db="EMBL/GenBank/DDBJ databases">
        <title>Genome assembly of Chondromyces apiculatus DSM 436.</title>
        <authorList>
            <person name="Sharma G."/>
            <person name="Khatri I."/>
            <person name="Kaur C."/>
            <person name="Mayilraj S."/>
            <person name="Subramanian S."/>
        </authorList>
    </citation>
    <scope>NUCLEOTIDE SEQUENCE [LARGE SCALE GENOMIC DNA]</scope>
    <source>
        <strain evidence="1 2">DSM 436</strain>
    </source>
</reference>
<gene>
    <name evidence="1" type="ORF">CAP_3490</name>
</gene>
<dbReference type="STRING" id="1192034.CAP_3490"/>